<keyword evidence="2" id="KW-1185">Reference proteome</keyword>
<gene>
    <name evidence="1" type="ORF">DL796_09395</name>
</gene>
<dbReference type="Pfam" id="PF10604">
    <property type="entry name" value="Polyketide_cyc2"/>
    <property type="match status" value="1"/>
</dbReference>
<dbReference type="InterPro" id="IPR023393">
    <property type="entry name" value="START-like_dom_sf"/>
</dbReference>
<dbReference type="OrthoDB" id="411301at2"/>
<dbReference type="SUPFAM" id="SSF55961">
    <property type="entry name" value="Bet v1-like"/>
    <property type="match status" value="1"/>
</dbReference>
<organism evidence="1 2">
    <name type="scientific">Kangiella spongicola</name>
    <dbReference type="NCBI Taxonomy" id="796379"/>
    <lineage>
        <taxon>Bacteria</taxon>
        <taxon>Pseudomonadati</taxon>
        <taxon>Pseudomonadota</taxon>
        <taxon>Gammaproteobacteria</taxon>
        <taxon>Kangiellales</taxon>
        <taxon>Kangiellaceae</taxon>
        <taxon>Kangiella</taxon>
    </lineage>
</organism>
<evidence type="ECO:0000313" key="1">
    <source>
        <dbReference type="EMBL" id="PXF62546.1"/>
    </source>
</evidence>
<dbReference type="EMBL" id="QICH01000003">
    <property type="protein sequence ID" value="PXF62546.1"/>
    <property type="molecule type" value="Genomic_DNA"/>
</dbReference>
<protein>
    <submittedName>
        <fullName evidence="1">SRPBCC family protein</fullName>
    </submittedName>
</protein>
<dbReference type="InterPro" id="IPR019587">
    <property type="entry name" value="Polyketide_cyclase/dehydratase"/>
</dbReference>
<dbReference type="CDD" id="cd07812">
    <property type="entry name" value="SRPBCC"/>
    <property type="match status" value="1"/>
</dbReference>
<name>A0A318D020_9GAMM</name>
<reference evidence="1 2" key="1">
    <citation type="submission" date="2018-05" db="EMBL/GenBank/DDBJ databases">
        <title>Kangiella spongicola genome sequence.</title>
        <authorList>
            <person name="Maclea K.S."/>
            <person name="Goen A.E."/>
            <person name="Kelley C."/>
            <person name="Underriner A."/>
            <person name="Silverwood T."/>
            <person name="Trachtenberg A.M."/>
        </authorList>
    </citation>
    <scope>NUCLEOTIDE SEQUENCE [LARGE SCALE GENOMIC DNA]</scope>
    <source>
        <strain evidence="1 2">ATCC BAA-2076</strain>
    </source>
</reference>
<dbReference type="Gene3D" id="3.30.530.20">
    <property type="match status" value="1"/>
</dbReference>
<proteinExistence type="predicted"/>
<accession>A0A318D020</accession>
<dbReference type="RefSeq" id="WP_110201455.1">
    <property type="nucleotide sequence ID" value="NZ_QICH01000003.1"/>
</dbReference>
<comment type="caution">
    <text evidence="1">The sequence shown here is derived from an EMBL/GenBank/DDBJ whole genome shotgun (WGS) entry which is preliminary data.</text>
</comment>
<evidence type="ECO:0000313" key="2">
    <source>
        <dbReference type="Proteomes" id="UP000247689"/>
    </source>
</evidence>
<sequence>MKYELDIIINKPVDEVVALFDNPDNLKEWQPELVSFEHVSGEEGQPGAKSKLVYLMGKRKCEMIETIETRNLPQVFTGTYETNGVFNRVENHFKAVDSDQTHWSSSNEFQFTSFGMKLMGFFMKKAFPKQTKRYMQQFKDFAEKE</sequence>
<dbReference type="Proteomes" id="UP000247689">
    <property type="component" value="Unassembled WGS sequence"/>
</dbReference>
<dbReference type="AlphaFoldDB" id="A0A318D020"/>